<dbReference type="EMBL" id="JAYGHT010000193">
    <property type="protein sequence ID" value="MEA5522765.1"/>
    <property type="molecule type" value="Genomic_DNA"/>
</dbReference>
<dbReference type="Proteomes" id="UP001301728">
    <property type="component" value="Unassembled WGS sequence"/>
</dbReference>
<evidence type="ECO:0000313" key="1">
    <source>
        <dbReference type="EMBL" id="MEA5522765.1"/>
    </source>
</evidence>
<gene>
    <name evidence="1" type="ORF">VB854_27925</name>
</gene>
<reference evidence="1 2" key="1">
    <citation type="submission" date="2023-12" db="EMBL/GenBank/DDBJ databases">
        <title>Baltic Sea Cyanobacteria.</title>
        <authorList>
            <person name="Delbaje E."/>
            <person name="Fewer D.P."/>
            <person name="Shishido T.K."/>
        </authorList>
    </citation>
    <scope>NUCLEOTIDE SEQUENCE [LARGE SCALE GENOMIC DNA]</scope>
    <source>
        <strain evidence="1 2">CCNP 1315</strain>
    </source>
</reference>
<proteinExistence type="predicted"/>
<comment type="caution">
    <text evidence="1">The sequence shown here is derived from an EMBL/GenBank/DDBJ whole genome shotgun (WGS) entry which is preliminary data.</text>
</comment>
<protein>
    <submittedName>
        <fullName evidence="1">Uncharacterized protein</fullName>
    </submittedName>
</protein>
<dbReference type="RefSeq" id="WP_152964845.1">
    <property type="nucleotide sequence ID" value="NZ_JAYGHT010000193.1"/>
</dbReference>
<organism evidence="1 2">
    <name type="scientific">Limnoraphis robusta CCNP1315</name>
    <dbReference type="NCBI Taxonomy" id="3110306"/>
    <lineage>
        <taxon>Bacteria</taxon>
        <taxon>Bacillati</taxon>
        <taxon>Cyanobacteriota</taxon>
        <taxon>Cyanophyceae</taxon>
        <taxon>Oscillatoriophycideae</taxon>
        <taxon>Oscillatoriales</taxon>
        <taxon>Sirenicapillariaceae</taxon>
        <taxon>Limnoraphis</taxon>
    </lineage>
</organism>
<name>A0ABU5U6Z3_9CYAN</name>
<evidence type="ECO:0000313" key="2">
    <source>
        <dbReference type="Proteomes" id="UP001301728"/>
    </source>
</evidence>
<keyword evidence="2" id="KW-1185">Reference proteome</keyword>
<sequence length="80" mass="9526">MLMVEFMKLKNWINYCDLNQILLSAVATLKNMNESIQKTIEYLKFYEEITKTNVRRSQKCYSALNSNNRRNCTNDNYSSE</sequence>
<accession>A0ABU5U6Z3</accession>